<dbReference type="PANTHER" id="PTHR12298">
    <property type="entry name" value="PCDC2 PROGRAMMED CELL DEATH PROTEIN 2 -RELATED"/>
    <property type="match status" value="1"/>
</dbReference>
<dbReference type="AlphaFoldDB" id="A0AAJ7RP69"/>
<reference evidence="7" key="1">
    <citation type="submission" date="2025-08" db="UniProtKB">
        <authorList>
            <consortium name="RefSeq"/>
        </authorList>
    </citation>
    <scope>IDENTIFICATION</scope>
</reference>
<dbReference type="GO" id="GO:0005634">
    <property type="term" value="C:nucleus"/>
    <property type="evidence" value="ECO:0007669"/>
    <property type="project" value="TreeGrafter"/>
</dbReference>
<accession>A0AAJ7RP69</accession>
<sequence>MIFFYGLLQSTCAWRQTRVFLDIKAADILIKSIIKTYRFNKIFILMGNVDIGFVEECEHWRLESRFFPSKIGGKPAWLDLKNIPAKTNLECEYCSQPCIFLCQVYAPYEEDVRAFHRTLYVFVCKSAECCKMNKNGNLKILRSQLERNNAFYPSDPPEEHEDWRPDINAAKWRKTCVICGIFASSHCAKCKKVNYCCREHQILDWKHGHKDTCGTSQNAGATSILFPEFELATECEEVSEENSKDDEDDKEAQEIEKYKKLLEEGKAGTLQSEKDVDADLLKMASSIEDETFTNFSIRIKKYPDQVLRYDRGGKPLYISSSNQPTNIPVCQECGSKRQFEFQIMPQLLNYLKLDNTLKDLDWGILAVFTCTESCIPKSGYVTEYIWKQDINQDDYKLLQTKTTD</sequence>
<dbReference type="PANTHER" id="PTHR12298:SF4">
    <property type="entry name" value="PROGRAMMED CELL DEATH PROTEIN 2"/>
    <property type="match status" value="1"/>
</dbReference>
<dbReference type="SUPFAM" id="SSF144232">
    <property type="entry name" value="HIT/MYND zinc finger-like"/>
    <property type="match status" value="1"/>
</dbReference>
<proteinExistence type="predicted"/>
<keyword evidence="2 4" id="KW-0863">Zinc-finger</keyword>
<name>A0AAJ7RP69_CEPCN</name>
<gene>
    <name evidence="7" type="primary">LOC107270838</name>
</gene>
<dbReference type="InterPro" id="IPR002893">
    <property type="entry name" value="Znf_MYND"/>
</dbReference>
<dbReference type="PROSITE" id="PS50865">
    <property type="entry name" value="ZF_MYND_2"/>
    <property type="match status" value="1"/>
</dbReference>
<dbReference type="Pfam" id="PF04194">
    <property type="entry name" value="PDCD2_C"/>
    <property type="match status" value="1"/>
</dbReference>
<feature type="domain" description="MYND-type" evidence="5">
    <location>
        <begin position="176"/>
        <end position="213"/>
    </location>
</feature>
<dbReference type="InterPro" id="IPR007320">
    <property type="entry name" value="PDCD2_C"/>
</dbReference>
<evidence type="ECO:0000256" key="1">
    <source>
        <dbReference type="ARBA" id="ARBA00022723"/>
    </source>
</evidence>
<dbReference type="GO" id="GO:0005737">
    <property type="term" value="C:cytoplasm"/>
    <property type="evidence" value="ECO:0007669"/>
    <property type="project" value="InterPro"/>
</dbReference>
<evidence type="ECO:0000256" key="2">
    <source>
        <dbReference type="ARBA" id="ARBA00022771"/>
    </source>
</evidence>
<dbReference type="Proteomes" id="UP000694920">
    <property type="component" value="Unplaced"/>
</dbReference>
<dbReference type="Gene3D" id="6.10.140.2220">
    <property type="match status" value="1"/>
</dbReference>
<evidence type="ECO:0000313" key="7">
    <source>
        <dbReference type="RefSeq" id="XP_024943906.1"/>
    </source>
</evidence>
<dbReference type="RefSeq" id="XP_024943906.1">
    <property type="nucleotide sequence ID" value="XM_025088138.1"/>
</dbReference>
<organism evidence="6 7">
    <name type="scientific">Cephus cinctus</name>
    <name type="common">Wheat stem sawfly</name>
    <dbReference type="NCBI Taxonomy" id="211228"/>
    <lineage>
        <taxon>Eukaryota</taxon>
        <taxon>Metazoa</taxon>
        <taxon>Ecdysozoa</taxon>
        <taxon>Arthropoda</taxon>
        <taxon>Hexapoda</taxon>
        <taxon>Insecta</taxon>
        <taxon>Pterygota</taxon>
        <taxon>Neoptera</taxon>
        <taxon>Endopterygota</taxon>
        <taxon>Hymenoptera</taxon>
        <taxon>Cephoidea</taxon>
        <taxon>Cephidae</taxon>
        <taxon>Cephus</taxon>
    </lineage>
</organism>
<evidence type="ECO:0000256" key="4">
    <source>
        <dbReference type="PROSITE-ProRule" id="PRU00134"/>
    </source>
</evidence>
<dbReference type="CTD" id="45021"/>
<evidence type="ECO:0000259" key="5">
    <source>
        <dbReference type="PROSITE" id="PS50865"/>
    </source>
</evidence>
<dbReference type="GO" id="GO:0008270">
    <property type="term" value="F:zinc ion binding"/>
    <property type="evidence" value="ECO:0007669"/>
    <property type="project" value="UniProtKB-KW"/>
</dbReference>
<evidence type="ECO:0000256" key="3">
    <source>
        <dbReference type="ARBA" id="ARBA00022833"/>
    </source>
</evidence>
<protein>
    <submittedName>
        <fullName evidence="7">Programmed cell death protein 2 isoform X1</fullName>
    </submittedName>
</protein>
<dbReference type="Pfam" id="PF01753">
    <property type="entry name" value="zf-MYND"/>
    <property type="match status" value="1"/>
</dbReference>
<keyword evidence="1" id="KW-0479">Metal-binding</keyword>
<keyword evidence="6" id="KW-1185">Reference proteome</keyword>
<dbReference type="GeneID" id="107270838"/>
<keyword evidence="3" id="KW-0862">Zinc</keyword>
<dbReference type="PROSITE" id="PS01360">
    <property type="entry name" value="ZF_MYND_1"/>
    <property type="match status" value="1"/>
</dbReference>
<evidence type="ECO:0000313" key="6">
    <source>
        <dbReference type="Proteomes" id="UP000694920"/>
    </source>
</evidence>